<evidence type="ECO:0000313" key="8">
    <source>
        <dbReference type="Proteomes" id="UP000199406"/>
    </source>
</evidence>
<evidence type="ECO:0000256" key="1">
    <source>
        <dbReference type="ARBA" id="ARBA00007074"/>
    </source>
</evidence>
<dbReference type="InterPro" id="IPR000064">
    <property type="entry name" value="NLP_P60_dom"/>
</dbReference>
<feature type="signal peptide" evidence="5">
    <location>
        <begin position="1"/>
        <end position="40"/>
    </location>
</feature>
<accession>A0A1G7KMP4</accession>
<keyword evidence="4" id="KW-0788">Thiol protease</keyword>
<evidence type="ECO:0000256" key="4">
    <source>
        <dbReference type="ARBA" id="ARBA00022807"/>
    </source>
</evidence>
<keyword evidence="3 7" id="KW-0378">Hydrolase</keyword>
<dbReference type="Proteomes" id="UP000199406">
    <property type="component" value="Unassembled WGS sequence"/>
</dbReference>
<gene>
    <name evidence="7" type="ORF">SAMN05660662_1969</name>
</gene>
<dbReference type="InterPro" id="IPR051794">
    <property type="entry name" value="PG_Endopeptidase_C40"/>
</dbReference>
<evidence type="ECO:0000256" key="5">
    <source>
        <dbReference type="SAM" id="SignalP"/>
    </source>
</evidence>
<dbReference type="AlphaFoldDB" id="A0A1G7KMP4"/>
<keyword evidence="2" id="KW-0645">Protease</keyword>
<feature type="chain" id="PRO_5011735492" evidence="5">
    <location>
        <begin position="41"/>
        <end position="170"/>
    </location>
</feature>
<keyword evidence="8" id="KW-1185">Reference proteome</keyword>
<dbReference type="OrthoDB" id="5177647at2"/>
<dbReference type="RefSeq" id="WP_091765959.1">
    <property type="nucleotide sequence ID" value="NZ_FNBT01000003.1"/>
</dbReference>
<dbReference type="GO" id="GO:0006508">
    <property type="term" value="P:proteolysis"/>
    <property type="evidence" value="ECO:0007669"/>
    <property type="project" value="UniProtKB-KW"/>
</dbReference>
<protein>
    <submittedName>
        <fullName evidence="7">Cell wall-associated hydrolase, NlpC family</fullName>
    </submittedName>
</protein>
<organism evidence="7 8">
    <name type="scientific">Blastococcus aurantiacus</name>
    <dbReference type="NCBI Taxonomy" id="1550231"/>
    <lineage>
        <taxon>Bacteria</taxon>
        <taxon>Bacillati</taxon>
        <taxon>Actinomycetota</taxon>
        <taxon>Actinomycetes</taxon>
        <taxon>Geodermatophilales</taxon>
        <taxon>Geodermatophilaceae</taxon>
        <taxon>Blastococcus</taxon>
    </lineage>
</organism>
<dbReference type="EMBL" id="FNBT01000003">
    <property type="protein sequence ID" value="SDF38492.1"/>
    <property type="molecule type" value="Genomic_DNA"/>
</dbReference>
<dbReference type="STRING" id="1550231.SAMN05660662_1969"/>
<dbReference type="PANTHER" id="PTHR47359">
    <property type="entry name" value="PEPTIDOGLYCAN DL-ENDOPEPTIDASE CWLO"/>
    <property type="match status" value="1"/>
</dbReference>
<comment type="similarity">
    <text evidence="1">Belongs to the peptidase C40 family.</text>
</comment>
<dbReference type="SUPFAM" id="SSF54001">
    <property type="entry name" value="Cysteine proteinases"/>
    <property type="match status" value="1"/>
</dbReference>
<keyword evidence="5" id="KW-0732">Signal</keyword>
<evidence type="ECO:0000313" key="7">
    <source>
        <dbReference type="EMBL" id="SDF38492.1"/>
    </source>
</evidence>
<evidence type="ECO:0000256" key="3">
    <source>
        <dbReference type="ARBA" id="ARBA00022801"/>
    </source>
</evidence>
<sequence>MVTTRPNSTSAHVVRRTGAGLLAGAAASLGLFLTPATAVAAEPAAAPVAAQAPAPAPAQVAVDTARAQVGKAYQYGGNGPDSFDCSGLTSYAYRAAGIELPRRSADQATVGVPVASADLQPGDLVFYYEPISHVGIYVGDGVIAHAATESTGVEYHSVIMEGYNTARRIV</sequence>
<dbReference type="InterPro" id="IPR038765">
    <property type="entry name" value="Papain-like_cys_pep_sf"/>
</dbReference>
<reference evidence="8" key="1">
    <citation type="submission" date="2016-10" db="EMBL/GenBank/DDBJ databases">
        <authorList>
            <person name="Varghese N."/>
            <person name="Submissions S."/>
        </authorList>
    </citation>
    <scope>NUCLEOTIDE SEQUENCE [LARGE SCALE GENOMIC DNA]</scope>
    <source>
        <strain evidence="8">DSM 44268</strain>
    </source>
</reference>
<evidence type="ECO:0000256" key="2">
    <source>
        <dbReference type="ARBA" id="ARBA00022670"/>
    </source>
</evidence>
<name>A0A1G7KMP4_9ACTN</name>
<dbReference type="Gene3D" id="3.90.1720.10">
    <property type="entry name" value="endopeptidase domain like (from Nostoc punctiforme)"/>
    <property type="match status" value="1"/>
</dbReference>
<dbReference type="GO" id="GO:0008234">
    <property type="term" value="F:cysteine-type peptidase activity"/>
    <property type="evidence" value="ECO:0007669"/>
    <property type="project" value="UniProtKB-KW"/>
</dbReference>
<proteinExistence type="inferred from homology"/>
<feature type="domain" description="NlpC/P60" evidence="6">
    <location>
        <begin position="55"/>
        <end position="170"/>
    </location>
</feature>
<dbReference type="PROSITE" id="PS51935">
    <property type="entry name" value="NLPC_P60"/>
    <property type="match status" value="1"/>
</dbReference>
<dbReference type="Pfam" id="PF00877">
    <property type="entry name" value="NLPC_P60"/>
    <property type="match status" value="1"/>
</dbReference>
<dbReference type="PANTHER" id="PTHR47359:SF3">
    <property type="entry name" value="NLP_P60 DOMAIN-CONTAINING PROTEIN-RELATED"/>
    <property type="match status" value="1"/>
</dbReference>
<evidence type="ECO:0000259" key="6">
    <source>
        <dbReference type="PROSITE" id="PS51935"/>
    </source>
</evidence>